<dbReference type="EMBL" id="JPVN01000028">
    <property type="protein sequence ID" value="KGR76014.1"/>
    <property type="molecule type" value="Genomic_DNA"/>
</dbReference>
<dbReference type="NCBIfam" id="TIGR02778">
    <property type="entry name" value="ligD_pol"/>
    <property type="match status" value="1"/>
</dbReference>
<dbReference type="Proteomes" id="UP000030416">
    <property type="component" value="Unassembled WGS sequence"/>
</dbReference>
<dbReference type="GO" id="GO:0003887">
    <property type="term" value="F:DNA-directed DNA polymerase activity"/>
    <property type="evidence" value="ECO:0007669"/>
    <property type="project" value="UniProtKB-KW"/>
</dbReference>
<keyword evidence="7" id="KW-0479">Metal-binding</keyword>
<dbReference type="Gene3D" id="3.30.470.30">
    <property type="entry name" value="DNA ligase/mRNA capping enzyme"/>
    <property type="match status" value="1"/>
</dbReference>
<dbReference type="NCBIfam" id="NF007211">
    <property type="entry name" value="PRK09633.1"/>
    <property type="match status" value="1"/>
</dbReference>
<dbReference type="PANTHER" id="PTHR42705">
    <property type="entry name" value="BIFUNCTIONAL NON-HOMOLOGOUS END JOINING PROTEIN LIGD"/>
    <property type="match status" value="1"/>
</dbReference>
<dbReference type="GO" id="GO:0003677">
    <property type="term" value="F:DNA binding"/>
    <property type="evidence" value="ECO:0007669"/>
    <property type="project" value="UniProtKB-KW"/>
</dbReference>
<dbReference type="InterPro" id="IPR012310">
    <property type="entry name" value="DNA_ligase_ATP-dep_cent"/>
</dbReference>
<comment type="caution">
    <text evidence="24">The sequence shown here is derived from an EMBL/GenBank/DDBJ whole genome shotgun (WGS) entry which is preliminary data.</text>
</comment>
<name>A0A0A3HU85_9BACL</name>
<dbReference type="eggNOG" id="COG1793">
    <property type="taxonomic scope" value="Bacteria"/>
</dbReference>
<evidence type="ECO:0000256" key="12">
    <source>
        <dbReference type="ARBA" id="ARBA00022840"/>
    </source>
</evidence>
<dbReference type="eggNOG" id="COG3285">
    <property type="taxonomic scope" value="Bacteria"/>
</dbReference>
<dbReference type="NCBIfam" id="TIGR02776">
    <property type="entry name" value="NHEJ_ligase_prk"/>
    <property type="match status" value="1"/>
</dbReference>
<evidence type="ECO:0000256" key="2">
    <source>
        <dbReference type="ARBA" id="ARBA00012727"/>
    </source>
</evidence>
<evidence type="ECO:0000256" key="22">
    <source>
        <dbReference type="ARBA" id="ARBA00049990"/>
    </source>
</evidence>
<organism evidence="24 25">
    <name type="scientific">Ureibacillus manganicus DSM 26584</name>
    <dbReference type="NCBI Taxonomy" id="1384049"/>
    <lineage>
        <taxon>Bacteria</taxon>
        <taxon>Bacillati</taxon>
        <taxon>Bacillota</taxon>
        <taxon>Bacilli</taxon>
        <taxon>Bacillales</taxon>
        <taxon>Caryophanaceae</taxon>
        <taxon>Ureibacillus</taxon>
    </lineage>
</organism>
<evidence type="ECO:0000313" key="25">
    <source>
        <dbReference type="Proteomes" id="UP000030416"/>
    </source>
</evidence>
<feature type="domain" description="ATP-dependent DNA ligase family profile" evidence="23">
    <location>
        <begin position="106"/>
        <end position="207"/>
    </location>
</feature>
<evidence type="ECO:0000256" key="9">
    <source>
        <dbReference type="ARBA" id="ARBA00022763"/>
    </source>
</evidence>
<keyword evidence="9" id="KW-0227">DNA damage</keyword>
<comment type="cofactor">
    <cofactor evidence="1">
        <name>Mn(2+)</name>
        <dbReference type="ChEBI" id="CHEBI:29035"/>
    </cofactor>
</comment>
<evidence type="ECO:0000256" key="3">
    <source>
        <dbReference type="ARBA" id="ARBA00022598"/>
    </source>
</evidence>
<keyword evidence="12" id="KW-0067">ATP-binding</keyword>
<evidence type="ECO:0000256" key="6">
    <source>
        <dbReference type="ARBA" id="ARBA00022722"/>
    </source>
</evidence>
<dbReference type="InterPro" id="IPR014146">
    <property type="entry name" value="LigD_ligase_dom"/>
</dbReference>
<dbReference type="GO" id="GO:0005524">
    <property type="term" value="F:ATP binding"/>
    <property type="evidence" value="ECO:0007669"/>
    <property type="project" value="UniProtKB-KW"/>
</dbReference>
<dbReference type="PANTHER" id="PTHR42705:SF2">
    <property type="entry name" value="BIFUNCTIONAL NON-HOMOLOGOUS END JOINING PROTEIN LIGD"/>
    <property type="match status" value="1"/>
</dbReference>
<dbReference type="Gene3D" id="3.90.920.10">
    <property type="entry name" value="DNA primase, PRIM domain"/>
    <property type="match status" value="1"/>
</dbReference>
<accession>A0A0A3HU85</accession>
<evidence type="ECO:0000256" key="21">
    <source>
        <dbReference type="ARBA" id="ARBA00049981"/>
    </source>
</evidence>
<keyword evidence="11" id="KW-0269">Exonuclease</keyword>
<dbReference type="OrthoDB" id="9802472at2"/>
<evidence type="ECO:0000256" key="16">
    <source>
        <dbReference type="ARBA" id="ARBA00023204"/>
    </source>
</evidence>
<keyword evidence="15" id="KW-0233">DNA recombination</keyword>
<keyword evidence="14" id="KW-0238">DNA-binding</keyword>
<keyword evidence="17" id="KW-0464">Manganese</keyword>
<evidence type="ECO:0000256" key="5">
    <source>
        <dbReference type="ARBA" id="ARBA00022695"/>
    </source>
</evidence>
<evidence type="ECO:0000313" key="24">
    <source>
        <dbReference type="EMBL" id="KGR76014.1"/>
    </source>
</evidence>
<dbReference type="InterPro" id="IPR014143">
    <property type="entry name" value="NHEJ_ligase_prk"/>
</dbReference>
<evidence type="ECO:0000259" key="23">
    <source>
        <dbReference type="PROSITE" id="PS50160"/>
    </source>
</evidence>
<keyword evidence="6" id="KW-0540">Nuclease</keyword>
<evidence type="ECO:0000256" key="20">
    <source>
        <dbReference type="ARBA" id="ARBA00034003"/>
    </source>
</evidence>
<evidence type="ECO:0000256" key="19">
    <source>
        <dbReference type="ARBA" id="ARBA00029943"/>
    </source>
</evidence>
<comment type="similarity">
    <text evidence="21">In the C-terminal section; belongs to the ATP-dependent DNA ligase family.</text>
</comment>
<evidence type="ECO:0000256" key="4">
    <source>
        <dbReference type="ARBA" id="ARBA00022679"/>
    </source>
</evidence>
<dbReference type="EC" id="6.5.1.1" evidence="2"/>
<dbReference type="GO" id="GO:0004527">
    <property type="term" value="F:exonuclease activity"/>
    <property type="evidence" value="ECO:0007669"/>
    <property type="project" value="UniProtKB-KW"/>
</dbReference>
<sequence length="614" mass="71778">MKPMLLTAAEEIPLSNEWNYETKYDGYRCLLYWDQKGIRLVSRNQNELTHLFPEIVSSCEKYSNIIFPLLPLVLDGEICYLTNPFKSEFSIVQTRGKMRNDDVILKNANRFPCHFIAFDLVQYKGFDISQYLLCERKSLLKSLFETIGAPLSVRNDKYELLQVIEVFKEEQLVWEKVKKYNGEGVVAKTMNSLWESGVRSKQWLKLKNWRYIKVLLTKYDKENGYFHGSIYKDSSLIEVVIFKHGLLDNEIDTLVSFFQENGRQITSEVWELEPSICVEIACIDFDGKKLREPRFHKFLFDINPEEVNWRTMQRSLNPIPEVVQVTHPDKPIFPASNLEKDDYLLYLQQIAPYQLPFLRNRLLTAIRFPHGVPGESFYQKNAPDYTPDFVQTKLHDEINYIVCNNVESLLWLGNQLAIEFHIPFQTIDTDFPTEIVFDLDPPSVNEFSLAIDAALKMKEIFDQFQLQSFVKTSGGKGLQVYIPIPKNAFSYEDTRIFTEFVCMFLCMENPDKFTTERLKKNRHGKLYLDYVQHAEGKTIIAPYSTRGNELGCVATPLRWEEVTQKLRPELFTIPTVLERVKKEGDPFLHFREVGEKQDFDVVLTNLKKLIAERN</sequence>
<dbReference type="GO" id="GO:0006310">
    <property type="term" value="P:DNA recombination"/>
    <property type="evidence" value="ECO:0007669"/>
    <property type="project" value="UniProtKB-KW"/>
</dbReference>
<evidence type="ECO:0000256" key="17">
    <source>
        <dbReference type="ARBA" id="ARBA00023211"/>
    </source>
</evidence>
<dbReference type="RefSeq" id="WP_036189391.1">
    <property type="nucleotide sequence ID" value="NZ_AVDA01000028.1"/>
</dbReference>
<evidence type="ECO:0000256" key="1">
    <source>
        <dbReference type="ARBA" id="ARBA00001936"/>
    </source>
</evidence>
<evidence type="ECO:0000256" key="10">
    <source>
        <dbReference type="ARBA" id="ARBA00022801"/>
    </source>
</evidence>
<dbReference type="SUPFAM" id="SSF56091">
    <property type="entry name" value="DNA ligase/mRNA capping enzyme, catalytic domain"/>
    <property type="match status" value="1"/>
</dbReference>
<protein>
    <recommendedName>
        <fullName evidence="2">DNA ligase (ATP)</fullName>
        <ecNumber evidence="2">6.5.1.1</ecNumber>
    </recommendedName>
    <alternativeName>
        <fullName evidence="19">NHEJ DNA polymerase</fullName>
    </alternativeName>
</protein>
<keyword evidence="5" id="KW-0548">Nucleotidyltransferase</keyword>
<dbReference type="GO" id="GO:0003910">
    <property type="term" value="F:DNA ligase (ATP) activity"/>
    <property type="evidence" value="ECO:0007669"/>
    <property type="project" value="UniProtKB-EC"/>
</dbReference>
<evidence type="ECO:0000256" key="7">
    <source>
        <dbReference type="ARBA" id="ARBA00022723"/>
    </source>
</evidence>
<dbReference type="InterPro" id="IPR052171">
    <property type="entry name" value="NHEJ_LigD"/>
</dbReference>
<comment type="similarity">
    <text evidence="22">In the N-terminal section; belongs to the LigD polymerase family.</text>
</comment>
<dbReference type="PROSITE" id="PS00333">
    <property type="entry name" value="DNA_LIGASE_A2"/>
    <property type="match status" value="1"/>
</dbReference>
<dbReference type="AlphaFoldDB" id="A0A0A3HU85"/>
<dbReference type="NCBIfam" id="TIGR02779">
    <property type="entry name" value="NHEJ_ligase_lig"/>
    <property type="match status" value="1"/>
</dbReference>
<keyword evidence="8" id="KW-0547">Nucleotide-binding</keyword>
<proteinExistence type="inferred from homology"/>
<reference evidence="24 25" key="1">
    <citation type="submission" date="2014-02" db="EMBL/GenBank/DDBJ databases">
        <title>Draft genome sequence of Lysinibacillus manganicus DSM 26584T.</title>
        <authorList>
            <person name="Zhang F."/>
            <person name="Wang G."/>
            <person name="Zhang L."/>
        </authorList>
    </citation>
    <scope>NUCLEOTIDE SEQUENCE [LARGE SCALE GENOMIC DNA]</scope>
    <source>
        <strain evidence="24 25">DSM 26584</strain>
    </source>
</reference>
<evidence type="ECO:0000256" key="15">
    <source>
        <dbReference type="ARBA" id="ARBA00023172"/>
    </source>
</evidence>
<evidence type="ECO:0000256" key="11">
    <source>
        <dbReference type="ARBA" id="ARBA00022839"/>
    </source>
</evidence>
<keyword evidence="3 24" id="KW-0436">Ligase</keyword>
<keyword evidence="4" id="KW-0808">Transferase</keyword>
<comment type="catalytic activity">
    <reaction evidence="20">
        <text>ATP + (deoxyribonucleotide)n-3'-hydroxyl + 5'-phospho-(deoxyribonucleotide)m = (deoxyribonucleotide)n+m + AMP + diphosphate.</text>
        <dbReference type="EC" id="6.5.1.1"/>
    </reaction>
</comment>
<dbReference type="InterPro" id="IPR033652">
    <property type="entry name" value="LigD_Pol-like_3"/>
</dbReference>
<evidence type="ECO:0000256" key="8">
    <source>
        <dbReference type="ARBA" id="ARBA00022741"/>
    </source>
</evidence>
<dbReference type="CDD" id="cd07906">
    <property type="entry name" value="Adenylation_DNA_ligase_LigD_LigC"/>
    <property type="match status" value="1"/>
</dbReference>
<dbReference type="InterPro" id="IPR014145">
    <property type="entry name" value="LigD_pol_dom"/>
</dbReference>
<dbReference type="Pfam" id="PF01068">
    <property type="entry name" value="DNA_ligase_A_M"/>
    <property type="match status" value="1"/>
</dbReference>
<evidence type="ECO:0000256" key="14">
    <source>
        <dbReference type="ARBA" id="ARBA00023125"/>
    </source>
</evidence>
<dbReference type="GO" id="GO:0006281">
    <property type="term" value="P:DNA repair"/>
    <property type="evidence" value="ECO:0007669"/>
    <property type="project" value="UniProtKB-KW"/>
</dbReference>
<evidence type="ECO:0000256" key="13">
    <source>
        <dbReference type="ARBA" id="ARBA00022932"/>
    </source>
</evidence>
<keyword evidence="13" id="KW-0239">DNA-directed DNA polymerase</keyword>
<keyword evidence="18" id="KW-0511">Multifunctional enzyme</keyword>
<evidence type="ECO:0000256" key="18">
    <source>
        <dbReference type="ARBA" id="ARBA00023268"/>
    </source>
</evidence>
<gene>
    <name evidence="24" type="ORF">CD29_17260</name>
</gene>
<dbReference type="CDD" id="cd04866">
    <property type="entry name" value="LigD_Pol_like_3"/>
    <property type="match status" value="1"/>
</dbReference>
<keyword evidence="16" id="KW-0234">DNA repair</keyword>
<dbReference type="PROSITE" id="PS50160">
    <property type="entry name" value="DNA_LIGASE_A3"/>
    <property type="match status" value="1"/>
</dbReference>
<keyword evidence="25" id="KW-1185">Reference proteome</keyword>
<keyword evidence="10" id="KW-0378">Hydrolase</keyword>
<dbReference type="Pfam" id="PF21686">
    <property type="entry name" value="LigD_Prim-Pol"/>
    <property type="match status" value="1"/>
</dbReference>
<dbReference type="STRING" id="1384049.CD29_17260"/>
<dbReference type="GO" id="GO:0046872">
    <property type="term" value="F:metal ion binding"/>
    <property type="evidence" value="ECO:0007669"/>
    <property type="project" value="UniProtKB-KW"/>
</dbReference>
<dbReference type="InterPro" id="IPR016059">
    <property type="entry name" value="DNA_ligase_ATP-dep_CS"/>
</dbReference>